<keyword evidence="2" id="KW-1185">Reference proteome</keyword>
<reference evidence="1 2" key="1">
    <citation type="journal article" date="2018" name="Proc. Natl. Acad. Sci. U.S.A.">
        <title>Draft genome sequence of Camellia sinensis var. sinensis provides insights into the evolution of the tea genome and tea quality.</title>
        <authorList>
            <person name="Wei C."/>
            <person name="Yang H."/>
            <person name="Wang S."/>
            <person name="Zhao J."/>
            <person name="Liu C."/>
            <person name="Gao L."/>
            <person name="Xia E."/>
            <person name="Lu Y."/>
            <person name="Tai Y."/>
            <person name="She G."/>
            <person name="Sun J."/>
            <person name="Cao H."/>
            <person name="Tong W."/>
            <person name="Gao Q."/>
            <person name="Li Y."/>
            <person name="Deng W."/>
            <person name="Jiang X."/>
            <person name="Wang W."/>
            <person name="Chen Q."/>
            <person name="Zhang S."/>
            <person name="Li H."/>
            <person name="Wu J."/>
            <person name="Wang P."/>
            <person name="Li P."/>
            <person name="Shi C."/>
            <person name="Zheng F."/>
            <person name="Jian J."/>
            <person name="Huang B."/>
            <person name="Shan D."/>
            <person name="Shi M."/>
            <person name="Fang C."/>
            <person name="Yue Y."/>
            <person name="Li F."/>
            <person name="Li D."/>
            <person name="Wei S."/>
            <person name="Han B."/>
            <person name="Jiang C."/>
            <person name="Yin Y."/>
            <person name="Xia T."/>
            <person name="Zhang Z."/>
            <person name="Bennetzen J.L."/>
            <person name="Zhao S."/>
            <person name="Wan X."/>
        </authorList>
    </citation>
    <scope>NUCLEOTIDE SEQUENCE [LARGE SCALE GENOMIC DNA]</scope>
    <source>
        <strain evidence="2">cv. Shuchazao</strain>
        <tissue evidence="1">Leaf</tissue>
    </source>
</reference>
<accession>A0A4S4DR29</accession>
<name>A0A4S4DR29_CAMSN</name>
<dbReference type="AlphaFoldDB" id="A0A4S4DR29"/>
<protein>
    <submittedName>
        <fullName evidence="1">Uncharacterized protein</fullName>
    </submittedName>
</protein>
<dbReference type="EMBL" id="SDRB02010594">
    <property type="protein sequence ID" value="THG05582.1"/>
    <property type="molecule type" value="Genomic_DNA"/>
</dbReference>
<sequence length="210" mass="22955">MTLKRVGEKTAKLCLYINSQPVIVVASQFHGQAKGFQSMNSETQSKPLLCNTAARGDTAAKRRRRPIHSLRRPPATATQGVPVSAFHLLQINKHLILSLVASLCLSSGEKLVRIFGCPCISANSKQLRSASIWFCPLLHLFVFPPVRNWSKFLGAPAYQQTASNWSDFVSSSLWEEEGGECAVVARNKGVVVCGEREMSGEGNGVMQLVL</sequence>
<dbReference type="Proteomes" id="UP000306102">
    <property type="component" value="Unassembled WGS sequence"/>
</dbReference>
<organism evidence="1 2">
    <name type="scientific">Camellia sinensis var. sinensis</name>
    <name type="common">China tea</name>
    <dbReference type="NCBI Taxonomy" id="542762"/>
    <lineage>
        <taxon>Eukaryota</taxon>
        <taxon>Viridiplantae</taxon>
        <taxon>Streptophyta</taxon>
        <taxon>Embryophyta</taxon>
        <taxon>Tracheophyta</taxon>
        <taxon>Spermatophyta</taxon>
        <taxon>Magnoliopsida</taxon>
        <taxon>eudicotyledons</taxon>
        <taxon>Gunneridae</taxon>
        <taxon>Pentapetalae</taxon>
        <taxon>asterids</taxon>
        <taxon>Ericales</taxon>
        <taxon>Theaceae</taxon>
        <taxon>Camellia</taxon>
    </lineage>
</organism>
<proteinExistence type="predicted"/>
<gene>
    <name evidence="1" type="ORF">TEA_006215</name>
</gene>
<evidence type="ECO:0000313" key="2">
    <source>
        <dbReference type="Proteomes" id="UP000306102"/>
    </source>
</evidence>
<evidence type="ECO:0000313" key="1">
    <source>
        <dbReference type="EMBL" id="THG05582.1"/>
    </source>
</evidence>
<comment type="caution">
    <text evidence="1">The sequence shown here is derived from an EMBL/GenBank/DDBJ whole genome shotgun (WGS) entry which is preliminary data.</text>
</comment>